<protein>
    <submittedName>
        <fullName evidence="1">Uncharacterized protein</fullName>
    </submittedName>
</protein>
<keyword evidence="2" id="KW-1185">Reference proteome</keyword>
<proteinExistence type="predicted"/>
<evidence type="ECO:0000313" key="1">
    <source>
        <dbReference type="EMBL" id="GAA1902231.1"/>
    </source>
</evidence>
<dbReference type="Proteomes" id="UP001501303">
    <property type="component" value="Unassembled WGS sequence"/>
</dbReference>
<accession>A0ABN2NU66</accession>
<dbReference type="RefSeq" id="WP_344259179.1">
    <property type="nucleotide sequence ID" value="NZ_BAAAMJ010000009.1"/>
</dbReference>
<organism evidence="1 2">
    <name type="scientific">Streptomyces sodiiphilus</name>
    <dbReference type="NCBI Taxonomy" id="226217"/>
    <lineage>
        <taxon>Bacteria</taxon>
        <taxon>Bacillati</taxon>
        <taxon>Actinomycetota</taxon>
        <taxon>Actinomycetes</taxon>
        <taxon>Kitasatosporales</taxon>
        <taxon>Streptomycetaceae</taxon>
        <taxon>Streptomyces</taxon>
    </lineage>
</organism>
<name>A0ABN2NU66_9ACTN</name>
<comment type="caution">
    <text evidence="1">The sequence shown here is derived from an EMBL/GenBank/DDBJ whole genome shotgun (WGS) entry which is preliminary data.</text>
</comment>
<sequence>MDTPHWHGYSYLRHEHPPAYTYRTLLAQSAREIKTTVTTPEDGLTWLAQRLEEHPMREGDMPADTKLEWAEVSLRTPSDVVWGYPTGGRYAEQLLLLCQGTGCPAPPAR</sequence>
<reference evidence="1 2" key="1">
    <citation type="journal article" date="2019" name="Int. J. Syst. Evol. Microbiol.">
        <title>The Global Catalogue of Microorganisms (GCM) 10K type strain sequencing project: providing services to taxonomists for standard genome sequencing and annotation.</title>
        <authorList>
            <consortium name="The Broad Institute Genomics Platform"/>
            <consortium name="The Broad Institute Genome Sequencing Center for Infectious Disease"/>
            <person name="Wu L."/>
            <person name="Ma J."/>
        </authorList>
    </citation>
    <scope>NUCLEOTIDE SEQUENCE [LARGE SCALE GENOMIC DNA]</scope>
    <source>
        <strain evidence="1 2">JCM 13581</strain>
    </source>
</reference>
<evidence type="ECO:0000313" key="2">
    <source>
        <dbReference type="Proteomes" id="UP001501303"/>
    </source>
</evidence>
<gene>
    <name evidence="1" type="ORF">GCM10009716_10120</name>
</gene>
<dbReference type="EMBL" id="BAAAMJ010000009">
    <property type="protein sequence ID" value="GAA1902231.1"/>
    <property type="molecule type" value="Genomic_DNA"/>
</dbReference>